<feature type="compositionally biased region" description="Basic and acidic residues" evidence="1">
    <location>
        <begin position="58"/>
        <end position="68"/>
    </location>
</feature>
<evidence type="ECO:0000313" key="3">
    <source>
        <dbReference type="Proteomes" id="UP001331515"/>
    </source>
</evidence>
<accession>A0AAN8DYE3</accession>
<keyword evidence="3" id="KW-1185">Reference proteome</keyword>
<proteinExistence type="predicted"/>
<feature type="region of interest" description="Disordered" evidence="1">
    <location>
        <begin position="1"/>
        <end position="68"/>
    </location>
</feature>
<protein>
    <submittedName>
        <fullName evidence="2">Uncharacterized protein</fullName>
    </submittedName>
</protein>
<dbReference type="EMBL" id="JAURVH010001516">
    <property type="protein sequence ID" value="KAK5931396.1"/>
    <property type="molecule type" value="Genomic_DNA"/>
</dbReference>
<gene>
    <name evidence="2" type="ORF">CgunFtcFv8_027547</name>
</gene>
<comment type="caution">
    <text evidence="2">The sequence shown here is derived from an EMBL/GenBank/DDBJ whole genome shotgun (WGS) entry which is preliminary data.</text>
</comment>
<dbReference type="AlphaFoldDB" id="A0AAN8DYE3"/>
<organism evidence="2 3">
    <name type="scientific">Champsocephalus gunnari</name>
    <name type="common">Mackerel icefish</name>
    <dbReference type="NCBI Taxonomy" id="52237"/>
    <lineage>
        <taxon>Eukaryota</taxon>
        <taxon>Metazoa</taxon>
        <taxon>Chordata</taxon>
        <taxon>Craniata</taxon>
        <taxon>Vertebrata</taxon>
        <taxon>Euteleostomi</taxon>
        <taxon>Actinopterygii</taxon>
        <taxon>Neopterygii</taxon>
        <taxon>Teleostei</taxon>
        <taxon>Neoteleostei</taxon>
        <taxon>Acanthomorphata</taxon>
        <taxon>Eupercaria</taxon>
        <taxon>Perciformes</taxon>
        <taxon>Notothenioidei</taxon>
        <taxon>Channichthyidae</taxon>
        <taxon>Champsocephalus</taxon>
    </lineage>
</organism>
<evidence type="ECO:0000256" key="1">
    <source>
        <dbReference type="SAM" id="MobiDB-lite"/>
    </source>
</evidence>
<name>A0AAN8DYE3_CHAGU</name>
<feature type="compositionally biased region" description="Polar residues" evidence="1">
    <location>
        <begin position="35"/>
        <end position="57"/>
    </location>
</feature>
<sequence>MTQRAAACWSSVGDEECCENGSDPARNSEEEMTARRSSLSPGNNTVSSRSTEATGVRTSREQERGRTG</sequence>
<reference evidence="2 3" key="1">
    <citation type="journal article" date="2023" name="Mol. Biol. Evol.">
        <title>Genomics of Secondarily Temperate Adaptation in the Only Non-Antarctic Icefish.</title>
        <authorList>
            <person name="Rivera-Colon A.G."/>
            <person name="Rayamajhi N."/>
            <person name="Minhas B.F."/>
            <person name="Madrigal G."/>
            <person name="Bilyk K.T."/>
            <person name="Yoon V."/>
            <person name="Hune M."/>
            <person name="Gregory S."/>
            <person name="Cheng C.H.C."/>
            <person name="Catchen J.M."/>
        </authorList>
    </citation>
    <scope>NUCLEOTIDE SEQUENCE [LARGE SCALE GENOMIC DNA]</scope>
    <source>
        <tissue evidence="2">White muscle</tissue>
    </source>
</reference>
<dbReference type="Proteomes" id="UP001331515">
    <property type="component" value="Unassembled WGS sequence"/>
</dbReference>
<evidence type="ECO:0000313" key="2">
    <source>
        <dbReference type="EMBL" id="KAK5931396.1"/>
    </source>
</evidence>